<dbReference type="EMBL" id="KB107782">
    <property type="protein sequence ID" value="ELK29713.1"/>
    <property type="molecule type" value="Genomic_DNA"/>
</dbReference>
<feature type="region of interest" description="Disordered" evidence="1">
    <location>
        <begin position="1"/>
        <end position="36"/>
    </location>
</feature>
<organism evidence="2 3">
    <name type="scientific">Myotis davidii</name>
    <name type="common">David's myotis</name>
    <dbReference type="NCBI Taxonomy" id="225400"/>
    <lineage>
        <taxon>Eukaryota</taxon>
        <taxon>Metazoa</taxon>
        <taxon>Chordata</taxon>
        <taxon>Craniata</taxon>
        <taxon>Vertebrata</taxon>
        <taxon>Euteleostomi</taxon>
        <taxon>Mammalia</taxon>
        <taxon>Eutheria</taxon>
        <taxon>Laurasiatheria</taxon>
        <taxon>Chiroptera</taxon>
        <taxon>Yangochiroptera</taxon>
        <taxon>Vespertilionidae</taxon>
        <taxon>Myotis</taxon>
    </lineage>
</organism>
<protein>
    <submittedName>
        <fullName evidence="2">GRAM domain-containing protein 3</fullName>
    </submittedName>
</protein>
<dbReference type="Proteomes" id="UP000010556">
    <property type="component" value="Unassembled WGS sequence"/>
</dbReference>
<evidence type="ECO:0000313" key="3">
    <source>
        <dbReference type="Proteomes" id="UP000010556"/>
    </source>
</evidence>
<evidence type="ECO:0000313" key="2">
    <source>
        <dbReference type="EMBL" id="ELK29713.1"/>
    </source>
</evidence>
<sequence length="66" mass="7246">MVKKRRSSSDTEFRFDVPGSPDKACEAPHGAPDSPGSVFLRSTIEVLSPYTEEQVSGQFQCSLIEL</sequence>
<name>L5LW78_MYODS</name>
<gene>
    <name evidence="2" type="ORF">MDA_GLEAN10020670</name>
</gene>
<proteinExistence type="predicted"/>
<accession>L5LW78</accession>
<dbReference type="AlphaFoldDB" id="L5LW78"/>
<reference evidence="3" key="1">
    <citation type="journal article" date="2013" name="Science">
        <title>Comparative analysis of bat genomes provides insight into the evolution of flight and immunity.</title>
        <authorList>
            <person name="Zhang G."/>
            <person name="Cowled C."/>
            <person name="Shi Z."/>
            <person name="Huang Z."/>
            <person name="Bishop-Lilly K.A."/>
            <person name="Fang X."/>
            <person name="Wynne J.W."/>
            <person name="Xiong Z."/>
            <person name="Baker M.L."/>
            <person name="Zhao W."/>
            <person name="Tachedjian M."/>
            <person name="Zhu Y."/>
            <person name="Zhou P."/>
            <person name="Jiang X."/>
            <person name="Ng J."/>
            <person name="Yang L."/>
            <person name="Wu L."/>
            <person name="Xiao J."/>
            <person name="Feng Y."/>
            <person name="Chen Y."/>
            <person name="Sun X."/>
            <person name="Zhang Y."/>
            <person name="Marsh G.A."/>
            <person name="Crameri G."/>
            <person name="Broder C.C."/>
            <person name="Frey K.G."/>
            <person name="Wang L.F."/>
            <person name="Wang J."/>
        </authorList>
    </citation>
    <scope>NUCLEOTIDE SEQUENCE [LARGE SCALE GENOMIC DNA]</scope>
</reference>
<evidence type="ECO:0000256" key="1">
    <source>
        <dbReference type="SAM" id="MobiDB-lite"/>
    </source>
</evidence>
<keyword evidence="3" id="KW-1185">Reference proteome</keyword>